<dbReference type="SUPFAM" id="SSF50249">
    <property type="entry name" value="Nucleic acid-binding proteins"/>
    <property type="match status" value="1"/>
</dbReference>
<feature type="region of interest" description="Disordered" evidence="23">
    <location>
        <begin position="1"/>
        <end position="30"/>
    </location>
</feature>
<keyword evidence="17" id="KW-0464">Manganese</keyword>
<keyword evidence="11" id="KW-0269">Exonuclease</keyword>
<dbReference type="EMBL" id="MSIE01000074">
    <property type="protein sequence ID" value="OLF10740.1"/>
    <property type="molecule type" value="Genomic_DNA"/>
</dbReference>
<dbReference type="CDD" id="cd07906">
    <property type="entry name" value="Adenylation_DNA_ligase_LigD_LigC"/>
    <property type="match status" value="1"/>
</dbReference>
<dbReference type="InterPro" id="IPR012309">
    <property type="entry name" value="DNA_ligase_ATP-dep_C"/>
</dbReference>
<evidence type="ECO:0000256" key="18">
    <source>
        <dbReference type="ARBA" id="ARBA00023268"/>
    </source>
</evidence>
<dbReference type="GO" id="GO:0005524">
    <property type="term" value="F:ATP binding"/>
    <property type="evidence" value="ECO:0007669"/>
    <property type="project" value="UniProtKB-KW"/>
</dbReference>
<dbReference type="NCBIfam" id="TIGR02777">
    <property type="entry name" value="LigD_PE_dom"/>
    <property type="match status" value="1"/>
</dbReference>
<comment type="caution">
    <text evidence="25">The sequence shown here is derived from an EMBL/GenBank/DDBJ whole genome shotgun (WGS) entry which is preliminary data.</text>
</comment>
<dbReference type="InterPro" id="IPR014145">
    <property type="entry name" value="LigD_pol_dom"/>
</dbReference>
<keyword evidence="13" id="KW-0239">DNA-directed DNA polymerase</keyword>
<organism evidence="25 26">
    <name type="scientific">Actinophytocola xanthii</name>
    <dbReference type="NCBI Taxonomy" id="1912961"/>
    <lineage>
        <taxon>Bacteria</taxon>
        <taxon>Bacillati</taxon>
        <taxon>Actinomycetota</taxon>
        <taxon>Actinomycetes</taxon>
        <taxon>Pseudonocardiales</taxon>
        <taxon>Pseudonocardiaceae</taxon>
    </lineage>
</organism>
<keyword evidence="26" id="KW-1185">Reference proteome</keyword>
<dbReference type="InterPro" id="IPR033649">
    <property type="entry name" value="MtLigD_Pol-like"/>
</dbReference>
<dbReference type="Gene3D" id="3.90.920.10">
    <property type="entry name" value="DNA primase, PRIM domain"/>
    <property type="match status" value="1"/>
</dbReference>
<dbReference type="OrthoDB" id="9802472at2"/>
<dbReference type="NCBIfam" id="TIGR02778">
    <property type="entry name" value="ligD_pol"/>
    <property type="match status" value="1"/>
</dbReference>
<keyword evidence="14" id="KW-0238">DNA-binding</keyword>
<comment type="catalytic activity">
    <reaction evidence="20">
        <text>ATP + (deoxyribonucleotide)n-3'-hydroxyl + 5'-phospho-(deoxyribonucleotide)m = (deoxyribonucleotide)n+m + AMP + diphosphate.</text>
        <dbReference type="EC" id="6.5.1.1"/>
    </reaction>
</comment>
<reference evidence="25 26" key="1">
    <citation type="submission" date="2016-12" db="EMBL/GenBank/DDBJ databases">
        <title>The draft genome sequence of Actinophytocola sp. 11-183.</title>
        <authorList>
            <person name="Wang W."/>
            <person name="Yuan L."/>
        </authorList>
    </citation>
    <scope>NUCLEOTIDE SEQUENCE [LARGE SCALE GENOMIC DNA]</scope>
    <source>
        <strain evidence="25 26">11-183</strain>
    </source>
</reference>
<evidence type="ECO:0000256" key="21">
    <source>
        <dbReference type="ARBA" id="ARBA00049981"/>
    </source>
</evidence>
<dbReference type="NCBIfam" id="TIGR02776">
    <property type="entry name" value="NHEJ_ligase_prk"/>
    <property type="match status" value="1"/>
</dbReference>
<evidence type="ECO:0000256" key="4">
    <source>
        <dbReference type="ARBA" id="ARBA00022679"/>
    </source>
</evidence>
<dbReference type="PROSITE" id="PS00697">
    <property type="entry name" value="DNA_LIGASE_A1"/>
    <property type="match status" value="1"/>
</dbReference>
<evidence type="ECO:0000256" key="11">
    <source>
        <dbReference type="ARBA" id="ARBA00022839"/>
    </source>
</evidence>
<evidence type="ECO:0000256" key="22">
    <source>
        <dbReference type="ARBA" id="ARBA00049990"/>
    </source>
</evidence>
<evidence type="ECO:0000256" key="3">
    <source>
        <dbReference type="ARBA" id="ARBA00022598"/>
    </source>
</evidence>
<evidence type="ECO:0000256" key="13">
    <source>
        <dbReference type="ARBA" id="ARBA00022932"/>
    </source>
</evidence>
<evidence type="ECO:0000256" key="8">
    <source>
        <dbReference type="ARBA" id="ARBA00022741"/>
    </source>
</evidence>
<evidence type="ECO:0000256" key="15">
    <source>
        <dbReference type="ARBA" id="ARBA00023172"/>
    </source>
</evidence>
<proteinExistence type="inferred from homology"/>
<evidence type="ECO:0000256" key="20">
    <source>
        <dbReference type="ARBA" id="ARBA00034003"/>
    </source>
</evidence>
<dbReference type="Gene3D" id="3.30.1490.70">
    <property type="match status" value="1"/>
</dbReference>
<feature type="region of interest" description="Disordered" evidence="23">
    <location>
        <begin position="461"/>
        <end position="505"/>
    </location>
</feature>
<dbReference type="InterPro" id="IPR012340">
    <property type="entry name" value="NA-bd_OB-fold"/>
</dbReference>
<dbReference type="InterPro" id="IPR014143">
    <property type="entry name" value="NHEJ_ligase_prk"/>
</dbReference>
<dbReference type="GO" id="GO:0003677">
    <property type="term" value="F:DNA binding"/>
    <property type="evidence" value="ECO:0007669"/>
    <property type="project" value="UniProtKB-KW"/>
</dbReference>
<keyword evidence="16" id="KW-0234">DNA repair</keyword>
<evidence type="ECO:0000256" key="10">
    <source>
        <dbReference type="ARBA" id="ARBA00022801"/>
    </source>
</evidence>
<dbReference type="InterPro" id="IPR016059">
    <property type="entry name" value="DNA_ligase_ATP-dep_CS"/>
</dbReference>
<keyword evidence="9" id="KW-0227">DNA damage</keyword>
<keyword evidence="3 25" id="KW-0436">Ligase</keyword>
<dbReference type="Gene3D" id="3.30.470.30">
    <property type="entry name" value="DNA ligase/mRNA capping enzyme"/>
    <property type="match status" value="1"/>
</dbReference>
<keyword evidence="15" id="KW-0233">DNA recombination</keyword>
<dbReference type="PROSITE" id="PS50160">
    <property type="entry name" value="DNA_LIGASE_A3"/>
    <property type="match status" value="1"/>
</dbReference>
<dbReference type="RefSeq" id="WP_075129417.1">
    <property type="nucleotide sequence ID" value="NZ_MSIE01000074.1"/>
</dbReference>
<keyword evidence="5" id="KW-0548">Nucleotidyltransferase</keyword>
<feature type="compositionally biased region" description="Basic and acidic residues" evidence="23">
    <location>
        <begin position="1"/>
        <end position="17"/>
    </location>
</feature>
<dbReference type="AlphaFoldDB" id="A0A1Q8C8P6"/>
<evidence type="ECO:0000256" key="17">
    <source>
        <dbReference type="ARBA" id="ARBA00023211"/>
    </source>
</evidence>
<evidence type="ECO:0000256" key="16">
    <source>
        <dbReference type="ARBA" id="ARBA00023204"/>
    </source>
</evidence>
<evidence type="ECO:0000256" key="9">
    <source>
        <dbReference type="ARBA" id="ARBA00022763"/>
    </source>
</evidence>
<evidence type="ECO:0000256" key="14">
    <source>
        <dbReference type="ARBA" id="ARBA00023125"/>
    </source>
</evidence>
<keyword evidence="18" id="KW-0511">Multifunctional enzyme</keyword>
<dbReference type="Gene3D" id="2.40.50.140">
    <property type="entry name" value="Nucleic acid-binding proteins"/>
    <property type="match status" value="1"/>
</dbReference>
<comment type="cofactor">
    <cofactor evidence="1">
        <name>Mn(2+)</name>
        <dbReference type="ChEBI" id="CHEBI:29035"/>
    </cofactor>
</comment>
<evidence type="ECO:0000259" key="24">
    <source>
        <dbReference type="PROSITE" id="PS50160"/>
    </source>
</evidence>
<dbReference type="Pfam" id="PF04679">
    <property type="entry name" value="DNA_ligase_A_C"/>
    <property type="match status" value="1"/>
</dbReference>
<dbReference type="PANTHER" id="PTHR42705:SF2">
    <property type="entry name" value="BIFUNCTIONAL NON-HOMOLOGOUS END JOINING PROTEIN LIGD"/>
    <property type="match status" value="1"/>
</dbReference>
<keyword evidence="12" id="KW-0067">ATP-binding</keyword>
<feature type="domain" description="ATP-dependent DNA ligase family profile" evidence="24">
    <location>
        <begin position="266"/>
        <end position="389"/>
    </location>
</feature>
<dbReference type="EC" id="6.5.1.1" evidence="2"/>
<dbReference type="STRING" id="1912961.BU204_31385"/>
<dbReference type="Pfam" id="PF01068">
    <property type="entry name" value="DNA_ligase_A_M"/>
    <property type="match status" value="1"/>
</dbReference>
<evidence type="ECO:0000256" key="7">
    <source>
        <dbReference type="ARBA" id="ARBA00022723"/>
    </source>
</evidence>
<evidence type="ECO:0000256" key="1">
    <source>
        <dbReference type="ARBA" id="ARBA00001936"/>
    </source>
</evidence>
<evidence type="ECO:0000313" key="25">
    <source>
        <dbReference type="EMBL" id="OLF10740.1"/>
    </source>
</evidence>
<dbReference type="GO" id="GO:0046872">
    <property type="term" value="F:metal ion binding"/>
    <property type="evidence" value="ECO:0007669"/>
    <property type="project" value="UniProtKB-KW"/>
</dbReference>
<comment type="similarity">
    <text evidence="21">In the C-terminal section; belongs to the ATP-dependent DNA ligase family.</text>
</comment>
<keyword evidence="8" id="KW-0547">Nucleotide-binding</keyword>
<evidence type="ECO:0000256" key="5">
    <source>
        <dbReference type="ARBA" id="ARBA00022695"/>
    </source>
</evidence>
<sequence length="809" mass="90022">MGDLEEYRRKRDPDRTPEPVPADDALPRGNNDTFVIQEHHATRLHWDVRLERDGVLVSWAVPKGLPDVPGDIRLAVHTEDHPMEYATFSGEIPKGEYGGGRMFIWDRGRYETVKWSDREVAVIFDGERARGKYTFFHSGGDTRDWMVRRSEPPLDPGFVRLPELVEPMLASPGTLPGDDDGQEWAYEFKWDGVRALARVEGGRLSLYSRKGNDVTVSYPELRLLGEELGSTQVWLDGEIVALVNGRPSFPALQQRMHVHNERQARGLANSVPVTYLVFDVLYLDGRSCLELPYRERRELLESLGLRGPNWNTSPSFVGDGPAVVETAREQELEGVIAKRRSSRYYPGRRSADWLKITEVLTLEVVLGGWRPGEGRRAGSIGSLMLGVPTDAGLRYVGQVGTGFTDEALAALGERLKPLVRKTSPFADEVPRDRAKGATWVSPELVGEVVFRNWTPDGRLRAPSWRGLRSDKDPADLEPEALPGSEPEDPATPVAVPEPDEPDEPRPQNVLVEVGGHRLRLSNLDKVMYPEAGFTKAQVIDYYSRVAPALLPHLADRPVTVRRWPDGVGGQPFYEKNAARHAPAWIRTVRIETPGSTRGNETLDFVLINDLPTLVWAANNAALELHIPQWTVDEDGQRRTPDLLVFDLDPGPPATIVECCRVAVRLREVLAGHGLQAVAKTSGSKGMQLYAPITTSAVERTSEYAKAVAEHLAAEDPGLVVARMAKDLRPRKVFIDWSQNNQYKTTVAPYSLRGRSSPTASTPITWAEVERCRHPNDLVFTSGQVLDRVAEHGDLLAPLLSDDRPALPEL</sequence>
<evidence type="ECO:0000313" key="26">
    <source>
        <dbReference type="Proteomes" id="UP000185596"/>
    </source>
</evidence>
<gene>
    <name evidence="25" type="ORF">BU204_31385</name>
</gene>
<keyword evidence="4" id="KW-0808">Transferase</keyword>
<name>A0A1Q8C8P6_9PSEU</name>
<dbReference type="NCBIfam" id="TIGR02779">
    <property type="entry name" value="NHEJ_ligase_lig"/>
    <property type="match status" value="1"/>
</dbReference>
<dbReference type="CDD" id="cd07971">
    <property type="entry name" value="OBF_DNA_ligase_LigD"/>
    <property type="match status" value="1"/>
</dbReference>
<dbReference type="InterPro" id="IPR014144">
    <property type="entry name" value="LigD_PE_domain"/>
</dbReference>
<evidence type="ECO:0000256" key="2">
    <source>
        <dbReference type="ARBA" id="ARBA00012727"/>
    </source>
</evidence>
<keyword evidence="6" id="KW-0540">Nuclease</keyword>
<dbReference type="InterPro" id="IPR052171">
    <property type="entry name" value="NHEJ_LigD"/>
</dbReference>
<dbReference type="Pfam" id="PF21686">
    <property type="entry name" value="LigD_Prim-Pol"/>
    <property type="match status" value="1"/>
</dbReference>
<dbReference type="GO" id="GO:0006310">
    <property type="term" value="P:DNA recombination"/>
    <property type="evidence" value="ECO:0007669"/>
    <property type="project" value="UniProtKB-KW"/>
</dbReference>
<evidence type="ECO:0000256" key="19">
    <source>
        <dbReference type="ARBA" id="ARBA00029943"/>
    </source>
</evidence>
<dbReference type="GO" id="GO:0004527">
    <property type="term" value="F:exonuclease activity"/>
    <property type="evidence" value="ECO:0007669"/>
    <property type="project" value="UniProtKB-KW"/>
</dbReference>
<dbReference type="SUPFAM" id="SSF56091">
    <property type="entry name" value="DNA ligase/mRNA capping enzyme, catalytic domain"/>
    <property type="match status" value="1"/>
</dbReference>
<dbReference type="InterPro" id="IPR012310">
    <property type="entry name" value="DNA_ligase_ATP-dep_cent"/>
</dbReference>
<evidence type="ECO:0000256" key="6">
    <source>
        <dbReference type="ARBA" id="ARBA00022722"/>
    </source>
</evidence>
<dbReference type="Proteomes" id="UP000185596">
    <property type="component" value="Unassembled WGS sequence"/>
</dbReference>
<dbReference type="GO" id="GO:0006281">
    <property type="term" value="P:DNA repair"/>
    <property type="evidence" value="ECO:0007669"/>
    <property type="project" value="UniProtKB-KW"/>
</dbReference>
<protein>
    <recommendedName>
        <fullName evidence="2">DNA ligase (ATP)</fullName>
        <ecNumber evidence="2">6.5.1.1</ecNumber>
    </recommendedName>
    <alternativeName>
        <fullName evidence="19">NHEJ DNA polymerase</fullName>
    </alternativeName>
</protein>
<dbReference type="CDD" id="cd04863">
    <property type="entry name" value="MtLigD_Pol_like"/>
    <property type="match status" value="1"/>
</dbReference>
<comment type="similarity">
    <text evidence="22">In the N-terminal section; belongs to the LigD polymerase family.</text>
</comment>
<keyword evidence="7" id="KW-0479">Metal-binding</keyword>
<keyword evidence="10" id="KW-0378">Hydrolase</keyword>
<dbReference type="InterPro" id="IPR014146">
    <property type="entry name" value="LigD_ligase_dom"/>
</dbReference>
<dbReference type="GO" id="GO:0003887">
    <property type="term" value="F:DNA-directed DNA polymerase activity"/>
    <property type="evidence" value="ECO:0007669"/>
    <property type="project" value="UniProtKB-KW"/>
</dbReference>
<evidence type="ECO:0000256" key="12">
    <source>
        <dbReference type="ARBA" id="ARBA00022840"/>
    </source>
</evidence>
<evidence type="ECO:0000256" key="23">
    <source>
        <dbReference type="SAM" id="MobiDB-lite"/>
    </source>
</evidence>
<accession>A0A1Q8C8P6</accession>
<dbReference type="Pfam" id="PF13298">
    <property type="entry name" value="LigD_N"/>
    <property type="match status" value="1"/>
</dbReference>
<dbReference type="GO" id="GO:0003910">
    <property type="term" value="F:DNA ligase (ATP) activity"/>
    <property type="evidence" value="ECO:0007669"/>
    <property type="project" value="UniProtKB-EC"/>
</dbReference>
<dbReference type="PANTHER" id="PTHR42705">
    <property type="entry name" value="BIFUNCTIONAL NON-HOMOLOGOUS END JOINING PROTEIN LIGD"/>
    <property type="match status" value="1"/>
</dbReference>